<reference evidence="3 4" key="1">
    <citation type="submission" date="2016-11" db="EMBL/GenBank/DDBJ databases">
        <title>The macronuclear genome of Stentor coeruleus: a giant cell with tiny introns.</title>
        <authorList>
            <person name="Slabodnick M."/>
            <person name="Ruby J.G."/>
            <person name="Reiff S.B."/>
            <person name="Swart E.C."/>
            <person name="Gosai S."/>
            <person name="Prabakaran S."/>
            <person name="Witkowska E."/>
            <person name="Larue G.E."/>
            <person name="Fisher S."/>
            <person name="Freeman R.M."/>
            <person name="Gunawardena J."/>
            <person name="Chu W."/>
            <person name="Stover N.A."/>
            <person name="Gregory B.D."/>
            <person name="Nowacki M."/>
            <person name="Derisi J."/>
            <person name="Roy S.W."/>
            <person name="Marshall W.F."/>
            <person name="Sood P."/>
        </authorList>
    </citation>
    <scope>NUCLEOTIDE SEQUENCE [LARGE SCALE GENOMIC DNA]</scope>
    <source>
        <strain evidence="3">WM001</strain>
    </source>
</reference>
<name>A0A1R2CPP3_9CILI</name>
<dbReference type="AlphaFoldDB" id="A0A1R2CPP3"/>
<dbReference type="EMBL" id="MPUH01000092">
    <property type="protein sequence ID" value="OMJ90940.1"/>
    <property type="molecule type" value="Genomic_DNA"/>
</dbReference>
<evidence type="ECO:0000256" key="1">
    <source>
        <dbReference type="SAM" id="Coils"/>
    </source>
</evidence>
<proteinExistence type="predicted"/>
<protein>
    <submittedName>
        <fullName evidence="3">Uncharacterized protein</fullName>
    </submittedName>
</protein>
<comment type="caution">
    <text evidence="3">The sequence shown here is derived from an EMBL/GenBank/DDBJ whole genome shotgun (WGS) entry which is preliminary data.</text>
</comment>
<accession>A0A1R2CPP3</accession>
<sequence>MFLYTVDTIKSTPQTPAFSSYSLSPMNTKNEIPRLTKFLTNAQEKKNKLKKATELIAEHKAEIFDLTIKISARKAYYEYADICALKIQKLFRGHLIRSRYDTEILRIRRKAVQGCMSEMKNSDNRNLFNTGKKPIWAAQVITKFMKKMLFLFKIGRIQRTYLILKMIKEEESMIGIKIGLRIIFNYKILKWKRFEKYREARLKEIRKNLAILSVKIYYSSNQLSFRLLMRRFKKYKRAIRMHKSGSVNPEKNEGLSTRDYTSTKSDIFSNPSVDNLKNVDNLGGIVECASLTSTEFLKIEKTRKDKIYCGLIAYNITKSKEPVAVLPYLYQKDMQEEVSPQCHYFTPTHALVNRISMTNPLRQSPIKKTLRQLPAISSYTPKIEKRKLIFDKEHLPHFTRPTLSSSYGGRKEEESSDAYSNKRSIRENTTLYNQTFSGMQKLLMPEKESLQSLKGKTSAEKVRNFHYMGREMSPRIQHARAQTTVENIRRIEAEKPCLVSLVPPFTSTLNKRVQKISK</sequence>
<evidence type="ECO:0000313" key="4">
    <source>
        <dbReference type="Proteomes" id="UP000187209"/>
    </source>
</evidence>
<feature type="region of interest" description="Disordered" evidence="2">
    <location>
        <begin position="400"/>
        <end position="422"/>
    </location>
</feature>
<feature type="coiled-coil region" evidence="1">
    <location>
        <begin position="42"/>
        <end position="69"/>
    </location>
</feature>
<keyword evidence="1" id="KW-0175">Coiled coil</keyword>
<evidence type="ECO:0000256" key="2">
    <source>
        <dbReference type="SAM" id="MobiDB-lite"/>
    </source>
</evidence>
<keyword evidence="4" id="KW-1185">Reference proteome</keyword>
<dbReference type="Proteomes" id="UP000187209">
    <property type="component" value="Unassembled WGS sequence"/>
</dbReference>
<gene>
    <name evidence="3" type="ORF">SteCoe_6608</name>
</gene>
<organism evidence="3 4">
    <name type="scientific">Stentor coeruleus</name>
    <dbReference type="NCBI Taxonomy" id="5963"/>
    <lineage>
        <taxon>Eukaryota</taxon>
        <taxon>Sar</taxon>
        <taxon>Alveolata</taxon>
        <taxon>Ciliophora</taxon>
        <taxon>Postciliodesmatophora</taxon>
        <taxon>Heterotrichea</taxon>
        <taxon>Heterotrichida</taxon>
        <taxon>Stentoridae</taxon>
        <taxon>Stentor</taxon>
    </lineage>
</organism>
<dbReference type="PROSITE" id="PS50096">
    <property type="entry name" value="IQ"/>
    <property type="match status" value="1"/>
</dbReference>
<evidence type="ECO:0000313" key="3">
    <source>
        <dbReference type="EMBL" id="OMJ90940.1"/>
    </source>
</evidence>